<keyword evidence="5 7" id="KW-0460">Magnesium</keyword>
<evidence type="ECO:0000259" key="8">
    <source>
        <dbReference type="Pfam" id="PF00408"/>
    </source>
</evidence>
<proteinExistence type="inferred from homology"/>
<dbReference type="InterPro" id="IPR005844">
    <property type="entry name" value="A-D-PHexomutase_a/b/a-I"/>
</dbReference>
<evidence type="ECO:0000313" key="13">
    <source>
        <dbReference type="Proteomes" id="UP000318437"/>
    </source>
</evidence>
<dbReference type="GO" id="GO:0006048">
    <property type="term" value="P:UDP-N-acetylglucosamine biosynthetic process"/>
    <property type="evidence" value="ECO:0007669"/>
    <property type="project" value="TreeGrafter"/>
</dbReference>
<evidence type="ECO:0000256" key="5">
    <source>
        <dbReference type="ARBA" id="ARBA00022842"/>
    </source>
</evidence>
<dbReference type="GO" id="GO:0004615">
    <property type="term" value="F:phosphomannomutase activity"/>
    <property type="evidence" value="ECO:0007669"/>
    <property type="project" value="TreeGrafter"/>
</dbReference>
<evidence type="ECO:0000259" key="9">
    <source>
        <dbReference type="Pfam" id="PF02878"/>
    </source>
</evidence>
<feature type="domain" description="Alpha-D-phosphohexomutase alpha/beta/alpha" evidence="10">
    <location>
        <begin position="154"/>
        <end position="252"/>
    </location>
</feature>
<reference evidence="12 13" key="1">
    <citation type="submission" date="2019-02" db="EMBL/GenBank/DDBJ databases">
        <title>Deep-cultivation of Planctomycetes and their phenomic and genomic characterization uncovers novel biology.</title>
        <authorList>
            <person name="Wiegand S."/>
            <person name="Jogler M."/>
            <person name="Boedeker C."/>
            <person name="Pinto D."/>
            <person name="Vollmers J."/>
            <person name="Rivas-Marin E."/>
            <person name="Kohn T."/>
            <person name="Peeters S.H."/>
            <person name="Heuer A."/>
            <person name="Rast P."/>
            <person name="Oberbeckmann S."/>
            <person name="Bunk B."/>
            <person name="Jeske O."/>
            <person name="Meyerdierks A."/>
            <person name="Storesund J.E."/>
            <person name="Kallscheuer N."/>
            <person name="Luecker S."/>
            <person name="Lage O.M."/>
            <person name="Pohl T."/>
            <person name="Merkel B.J."/>
            <person name="Hornburger P."/>
            <person name="Mueller R.-W."/>
            <person name="Bruemmer F."/>
            <person name="Labrenz M."/>
            <person name="Spormann A.M."/>
            <person name="Op Den Camp H."/>
            <person name="Overmann J."/>
            <person name="Amann R."/>
            <person name="Jetten M.S.M."/>
            <person name="Mascher T."/>
            <person name="Medema M.H."/>
            <person name="Devos D.P."/>
            <person name="Kaster A.-K."/>
            <person name="Ovreas L."/>
            <person name="Rohde M."/>
            <person name="Galperin M.Y."/>
            <person name="Jogler C."/>
        </authorList>
    </citation>
    <scope>NUCLEOTIDE SEQUENCE [LARGE SCALE GENOMIC DNA]</scope>
    <source>
        <strain evidence="12 13">Pla144</strain>
    </source>
</reference>
<dbReference type="InterPro" id="IPR016055">
    <property type="entry name" value="A-D-PHexomutase_a/b/a-I/II/III"/>
</dbReference>
<dbReference type="InterPro" id="IPR005843">
    <property type="entry name" value="A-D-PHexomutase_C"/>
</dbReference>
<dbReference type="OrthoDB" id="9806956at2"/>
<dbReference type="EC" id="5.4.2.2" evidence="12"/>
<organism evidence="12 13">
    <name type="scientific">Bythopirellula polymerisocia</name>
    <dbReference type="NCBI Taxonomy" id="2528003"/>
    <lineage>
        <taxon>Bacteria</taxon>
        <taxon>Pseudomonadati</taxon>
        <taxon>Planctomycetota</taxon>
        <taxon>Planctomycetia</taxon>
        <taxon>Pirellulales</taxon>
        <taxon>Lacipirellulaceae</taxon>
        <taxon>Bythopirellula</taxon>
    </lineage>
</organism>
<dbReference type="PANTHER" id="PTHR42946">
    <property type="entry name" value="PHOSPHOHEXOSE MUTASE"/>
    <property type="match status" value="1"/>
</dbReference>
<dbReference type="Gene3D" id="3.30.310.50">
    <property type="entry name" value="Alpha-D-phosphohexomutase, C-terminal domain"/>
    <property type="match status" value="1"/>
</dbReference>
<evidence type="ECO:0000256" key="3">
    <source>
        <dbReference type="ARBA" id="ARBA00022553"/>
    </source>
</evidence>
<dbReference type="GO" id="GO:0000287">
    <property type="term" value="F:magnesium ion binding"/>
    <property type="evidence" value="ECO:0007669"/>
    <property type="project" value="InterPro"/>
</dbReference>
<dbReference type="GO" id="GO:0005829">
    <property type="term" value="C:cytosol"/>
    <property type="evidence" value="ECO:0007669"/>
    <property type="project" value="TreeGrafter"/>
</dbReference>
<dbReference type="PRINTS" id="PR00509">
    <property type="entry name" value="PGMPMM"/>
</dbReference>
<keyword evidence="3" id="KW-0597">Phosphoprotein</keyword>
<dbReference type="NCBIfam" id="TIGR03990">
    <property type="entry name" value="Arch_GlmM"/>
    <property type="match status" value="1"/>
</dbReference>
<evidence type="ECO:0000256" key="1">
    <source>
        <dbReference type="ARBA" id="ARBA00001946"/>
    </source>
</evidence>
<keyword evidence="4 7" id="KW-0479">Metal-binding</keyword>
<dbReference type="InterPro" id="IPR005846">
    <property type="entry name" value="A-D-PHexomutase_a/b/a-III"/>
</dbReference>
<feature type="domain" description="Alpha-D-phosphohexomutase C-terminal" evidence="8">
    <location>
        <begin position="390"/>
        <end position="442"/>
    </location>
</feature>
<comment type="cofactor">
    <cofactor evidence="1">
        <name>Mg(2+)</name>
        <dbReference type="ChEBI" id="CHEBI:18420"/>
    </cofactor>
</comment>
<comment type="caution">
    <text evidence="12">The sequence shown here is derived from an EMBL/GenBank/DDBJ whole genome shotgun (WGS) entry which is preliminary data.</text>
</comment>
<evidence type="ECO:0000259" key="10">
    <source>
        <dbReference type="Pfam" id="PF02879"/>
    </source>
</evidence>
<feature type="domain" description="Alpha-D-phosphohexomutase alpha/beta/alpha" evidence="9">
    <location>
        <begin position="8"/>
        <end position="131"/>
    </location>
</feature>
<sequence length="445" mass="47349">MSDLIISVSGLRGVVGDSLTPEIAIRFVNAFCLELPPGPIVVTSDGRHTGPMVASAVQSALLAAGRDCLDGGVAATPTTGVLVRHHDAVGGIQISASHNPPEYNGLKLFDAKGRVIPSAAGQRVLDRFQSGQTPWKMFDQLGVASSIEDTTSAHLELVLAICDVERIRARQFRVLVDANHGSGSVLALPLLEALGCEVTMLGGTPDGLFAHPPEPTCENLSSVLSEVRNQSAAIGFCQDPDADRLAVIDELGRYVGEEFTLAMVADHVLRRTPGAIITNCSTSRMTQDLAEKYGVPFIRSMVGEANVVDKMIESEAVLGGEGNGGVIDPRVGLVRDSFVGMGYLLDAMAAREMPISALADELPQYAICKSKVTLPGERVAESFYKLENHFADAKGDRLDGLRLDWPDKWLLIRASNTEPIVRIIAEAPMAAEAKSLCNEAAALLS</sequence>
<evidence type="ECO:0000256" key="4">
    <source>
        <dbReference type="ARBA" id="ARBA00022723"/>
    </source>
</evidence>
<dbReference type="GO" id="GO:0008966">
    <property type="term" value="F:phosphoglucosamine mutase activity"/>
    <property type="evidence" value="ECO:0007669"/>
    <property type="project" value="InterPro"/>
</dbReference>
<dbReference type="InterPro" id="IPR036900">
    <property type="entry name" value="A-D-PHexomutase_C_sf"/>
</dbReference>
<dbReference type="PROSITE" id="PS00710">
    <property type="entry name" value="PGM_PMM"/>
    <property type="match status" value="1"/>
</dbReference>
<name>A0A5C6D122_9BACT</name>
<keyword evidence="6 12" id="KW-0413">Isomerase</keyword>
<dbReference type="EMBL" id="SJPS01000002">
    <property type="protein sequence ID" value="TWU28579.1"/>
    <property type="molecule type" value="Genomic_DNA"/>
</dbReference>
<dbReference type="Proteomes" id="UP000318437">
    <property type="component" value="Unassembled WGS sequence"/>
</dbReference>
<protein>
    <submittedName>
        <fullName evidence="12">Phosphomannomutase/phosphoglucomutase</fullName>
        <ecNumber evidence="12">5.4.2.2</ecNumber>
    </submittedName>
</protein>
<dbReference type="Pfam" id="PF02880">
    <property type="entry name" value="PGM_PMM_III"/>
    <property type="match status" value="1"/>
</dbReference>
<dbReference type="InterPro" id="IPR050060">
    <property type="entry name" value="Phosphoglucosamine_mutase"/>
</dbReference>
<gene>
    <name evidence="12" type="primary">algC</name>
    <name evidence="12" type="ORF">Pla144_18700</name>
</gene>
<dbReference type="Pfam" id="PF02879">
    <property type="entry name" value="PGM_PMM_II"/>
    <property type="match status" value="1"/>
</dbReference>
<evidence type="ECO:0000259" key="11">
    <source>
        <dbReference type="Pfam" id="PF02880"/>
    </source>
</evidence>
<dbReference type="GO" id="GO:0005975">
    <property type="term" value="P:carbohydrate metabolic process"/>
    <property type="evidence" value="ECO:0007669"/>
    <property type="project" value="InterPro"/>
</dbReference>
<evidence type="ECO:0000313" key="12">
    <source>
        <dbReference type="EMBL" id="TWU28579.1"/>
    </source>
</evidence>
<dbReference type="GO" id="GO:0009252">
    <property type="term" value="P:peptidoglycan biosynthetic process"/>
    <property type="evidence" value="ECO:0007669"/>
    <property type="project" value="TreeGrafter"/>
</dbReference>
<dbReference type="SUPFAM" id="SSF53738">
    <property type="entry name" value="Phosphoglucomutase, first 3 domains"/>
    <property type="match status" value="3"/>
</dbReference>
<feature type="domain" description="Alpha-D-phosphohexomutase alpha/beta/alpha" evidence="11">
    <location>
        <begin position="260"/>
        <end position="364"/>
    </location>
</feature>
<dbReference type="GO" id="GO:0004614">
    <property type="term" value="F:phosphoglucomutase activity"/>
    <property type="evidence" value="ECO:0007669"/>
    <property type="project" value="UniProtKB-EC"/>
</dbReference>
<evidence type="ECO:0000256" key="2">
    <source>
        <dbReference type="ARBA" id="ARBA00010231"/>
    </source>
</evidence>
<dbReference type="InterPro" id="IPR016066">
    <property type="entry name" value="A-D-PHexomutase_CS"/>
</dbReference>
<keyword evidence="13" id="KW-1185">Reference proteome</keyword>
<evidence type="ECO:0000256" key="6">
    <source>
        <dbReference type="ARBA" id="ARBA00023235"/>
    </source>
</evidence>
<dbReference type="InterPro" id="IPR005845">
    <property type="entry name" value="A-D-PHexomutase_a/b/a-II"/>
</dbReference>
<dbReference type="AlphaFoldDB" id="A0A5C6D122"/>
<comment type="similarity">
    <text evidence="2 7">Belongs to the phosphohexose mutase family.</text>
</comment>
<dbReference type="PANTHER" id="PTHR42946:SF1">
    <property type="entry name" value="PHOSPHOGLUCOMUTASE (ALPHA-D-GLUCOSE-1,6-BISPHOSPHATE-DEPENDENT)"/>
    <property type="match status" value="1"/>
</dbReference>
<evidence type="ECO:0000256" key="7">
    <source>
        <dbReference type="RuleBase" id="RU004326"/>
    </source>
</evidence>
<dbReference type="InterPro" id="IPR005841">
    <property type="entry name" value="Alpha-D-phosphohexomutase_SF"/>
</dbReference>
<dbReference type="RefSeq" id="WP_146450193.1">
    <property type="nucleotide sequence ID" value="NZ_SJPS01000002.1"/>
</dbReference>
<dbReference type="Pfam" id="PF00408">
    <property type="entry name" value="PGM_PMM_IV"/>
    <property type="match status" value="1"/>
</dbReference>
<dbReference type="Pfam" id="PF02878">
    <property type="entry name" value="PGM_PMM_I"/>
    <property type="match status" value="1"/>
</dbReference>
<dbReference type="SUPFAM" id="SSF55957">
    <property type="entry name" value="Phosphoglucomutase, C-terminal domain"/>
    <property type="match status" value="1"/>
</dbReference>
<accession>A0A5C6D122</accession>
<dbReference type="Gene3D" id="3.40.120.10">
    <property type="entry name" value="Alpha-D-Glucose-1,6-Bisphosphate, subunit A, domain 3"/>
    <property type="match status" value="3"/>
</dbReference>
<dbReference type="InterPro" id="IPR024086">
    <property type="entry name" value="GlmM_arc-type"/>
</dbReference>